<dbReference type="Pfam" id="PF00072">
    <property type="entry name" value="Response_reg"/>
    <property type="match status" value="1"/>
</dbReference>
<protein>
    <submittedName>
        <fullName evidence="5">Response regulator</fullName>
    </submittedName>
</protein>
<dbReference type="OrthoDB" id="9802066at2"/>
<dbReference type="InterPro" id="IPR003607">
    <property type="entry name" value="HD/PDEase_dom"/>
</dbReference>
<keyword evidence="6" id="KW-1185">Reference proteome</keyword>
<evidence type="ECO:0000313" key="5">
    <source>
        <dbReference type="EMBL" id="EFP97473.1"/>
    </source>
</evidence>
<dbReference type="SMART" id="SM00448">
    <property type="entry name" value="REC"/>
    <property type="match status" value="1"/>
</dbReference>
<dbReference type="PANTHER" id="PTHR45228:SF8">
    <property type="entry name" value="TWO-COMPONENT RESPONSE REGULATOR-RELATED"/>
    <property type="match status" value="1"/>
</dbReference>
<dbReference type="InterPro" id="IPR001789">
    <property type="entry name" value="Sig_transdc_resp-reg_receiver"/>
</dbReference>
<dbReference type="Pfam" id="PF13487">
    <property type="entry name" value="HD_5"/>
    <property type="match status" value="1"/>
</dbReference>
<evidence type="ECO:0000259" key="4">
    <source>
        <dbReference type="PROSITE" id="PS51832"/>
    </source>
</evidence>
<dbReference type="eggNOG" id="COG3437">
    <property type="taxonomic scope" value="Bacteria"/>
</dbReference>
<reference evidence="5 6" key="1">
    <citation type="journal article" date="2012" name="Int. J. Syst. Evol. Microbiol.">
        <title>Vibrio caribbeanicus sp. nov., isolated from the marine sponge Scleritoderma cyanea.</title>
        <authorList>
            <person name="Hoffmann M."/>
            <person name="Monday S.R."/>
            <person name="Allard M.W."/>
            <person name="Strain E.A."/>
            <person name="Whittaker P."/>
            <person name="Naum M."/>
            <person name="McCarthy P.J."/>
            <person name="Lopez J.V."/>
            <person name="Fischer M."/>
            <person name="Brown E.W."/>
        </authorList>
    </citation>
    <scope>NUCLEOTIDE SEQUENCE [LARGE SCALE GENOMIC DNA]</scope>
    <source>
        <strain evidence="5 6">ATCC BAA-2122</strain>
    </source>
</reference>
<feature type="coiled-coil region" evidence="2">
    <location>
        <begin position="135"/>
        <end position="169"/>
    </location>
</feature>
<dbReference type="SUPFAM" id="SSF52172">
    <property type="entry name" value="CheY-like"/>
    <property type="match status" value="1"/>
</dbReference>
<dbReference type="CDD" id="cd00077">
    <property type="entry name" value="HDc"/>
    <property type="match status" value="1"/>
</dbReference>
<dbReference type="GO" id="GO:0000160">
    <property type="term" value="P:phosphorelay signal transduction system"/>
    <property type="evidence" value="ECO:0007669"/>
    <property type="project" value="InterPro"/>
</dbReference>
<dbReference type="GO" id="GO:0008081">
    <property type="term" value="F:phosphoric diester hydrolase activity"/>
    <property type="evidence" value="ECO:0007669"/>
    <property type="project" value="UniProtKB-ARBA"/>
</dbReference>
<dbReference type="InterPro" id="IPR052020">
    <property type="entry name" value="Cyclic_di-GMP/3'3'-cGAMP_PDE"/>
</dbReference>
<feature type="domain" description="Response regulatory" evidence="3">
    <location>
        <begin position="19"/>
        <end position="133"/>
    </location>
</feature>
<organism evidence="5 6">
    <name type="scientific">Vibrio caribbeanicus ATCC BAA-2122</name>
    <dbReference type="NCBI Taxonomy" id="796620"/>
    <lineage>
        <taxon>Bacteria</taxon>
        <taxon>Pseudomonadati</taxon>
        <taxon>Pseudomonadota</taxon>
        <taxon>Gammaproteobacteria</taxon>
        <taxon>Vibrionales</taxon>
        <taxon>Vibrionaceae</taxon>
        <taxon>Vibrio</taxon>
    </lineage>
</organism>
<dbReference type="AlphaFoldDB" id="E3BI34"/>
<dbReference type="PANTHER" id="PTHR45228">
    <property type="entry name" value="CYCLIC DI-GMP PHOSPHODIESTERASE TM_0186-RELATED"/>
    <property type="match status" value="1"/>
</dbReference>
<feature type="domain" description="HD-GYP" evidence="4">
    <location>
        <begin position="188"/>
        <end position="387"/>
    </location>
</feature>
<accession>E3BI34</accession>
<dbReference type="PROSITE" id="PS50110">
    <property type="entry name" value="RESPONSE_REGULATORY"/>
    <property type="match status" value="1"/>
</dbReference>
<dbReference type="Proteomes" id="UP000002943">
    <property type="component" value="Unassembled WGS sequence"/>
</dbReference>
<dbReference type="RefSeq" id="WP_009600665.1">
    <property type="nucleotide sequence ID" value="NZ_AEIU01000059.1"/>
</dbReference>
<comment type="caution">
    <text evidence="5">The sequence shown here is derived from an EMBL/GenBank/DDBJ whole genome shotgun (WGS) entry which is preliminary data.</text>
</comment>
<dbReference type="Gene3D" id="1.10.3210.10">
    <property type="entry name" value="Hypothetical protein af1432"/>
    <property type="match status" value="1"/>
</dbReference>
<dbReference type="Gene3D" id="3.40.50.2300">
    <property type="match status" value="1"/>
</dbReference>
<gene>
    <name evidence="5" type="ORF">VIBC2010_18819</name>
</gene>
<proteinExistence type="predicted"/>
<dbReference type="InterPro" id="IPR011006">
    <property type="entry name" value="CheY-like_superfamily"/>
</dbReference>
<dbReference type="InterPro" id="IPR037522">
    <property type="entry name" value="HD_GYP_dom"/>
</dbReference>
<dbReference type="PROSITE" id="PS51832">
    <property type="entry name" value="HD_GYP"/>
    <property type="match status" value="1"/>
</dbReference>
<dbReference type="STRING" id="796620.VIBC2010_18819"/>
<sequence length="441" mass="48951">MENDATEDPIVPEEGEKKTLLLLDDEKDILKALTRILRFEYDVVSFNDGHEALKYLEDHDINIMISDMRMPTMDGAEFLKRAKEFCPNSIRFLLTGYSDMESTIRAVNEGGIHTYLAKPWDNEGIKLTLSKASELFDLRKQKQALTDELQKKNDELGELNNALEQKVKDRTASLLESNKKMEMLLSSRARTFKDILAALSAIIQYATGKPSTDNERISEYAKMVAIKMGLPESEVTHCYLSALLHEIGLLGTVDPNAVDEEQTPSTQGSHVSLAPSANAEIGATIIGQIKRFAPLVAVIRHQDENFDGTGKPDHLAGDAIPVGSRILRVVKNYDFFVSGSQNPSRLKPSSARTFIKQQAGELYDPMIVDTFLEILKTEVAGSDVDLCVGLDEVKVGAILKQDVYHPNGQMMLSAGQEINAALLQRLQKIENSLEVPIAIYI</sequence>
<keyword evidence="2" id="KW-0175">Coiled coil</keyword>
<dbReference type="CDD" id="cd17569">
    <property type="entry name" value="REC_HupR-like"/>
    <property type="match status" value="1"/>
</dbReference>
<keyword evidence="1" id="KW-0597">Phosphoprotein</keyword>
<feature type="modified residue" description="4-aspartylphosphate" evidence="1">
    <location>
        <position position="67"/>
    </location>
</feature>
<evidence type="ECO:0000256" key="1">
    <source>
        <dbReference type="PROSITE-ProRule" id="PRU00169"/>
    </source>
</evidence>
<evidence type="ECO:0000313" key="6">
    <source>
        <dbReference type="Proteomes" id="UP000002943"/>
    </source>
</evidence>
<name>E3BI34_9VIBR</name>
<dbReference type="SUPFAM" id="SSF109604">
    <property type="entry name" value="HD-domain/PDEase-like"/>
    <property type="match status" value="1"/>
</dbReference>
<dbReference type="EMBL" id="AEIU01000059">
    <property type="protein sequence ID" value="EFP97473.1"/>
    <property type="molecule type" value="Genomic_DNA"/>
</dbReference>
<evidence type="ECO:0000256" key="2">
    <source>
        <dbReference type="SAM" id="Coils"/>
    </source>
</evidence>
<evidence type="ECO:0000259" key="3">
    <source>
        <dbReference type="PROSITE" id="PS50110"/>
    </source>
</evidence>